<gene>
    <name evidence="3" type="ORF">B0A48_08700</name>
</gene>
<dbReference type="GO" id="GO:0016491">
    <property type="term" value="F:oxidoreductase activity"/>
    <property type="evidence" value="ECO:0007669"/>
    <property type="project" value="UniProtKB-KW"/>
</dbReference>
<dbReference type="FunCoup" id="A0A1V8T4L4">
    <property type="interactions" value="443"/>
</dbReference>
<accession>A0A1V8T4L4</accession>
<sequence length="268" mass="29471">MTKGLAFHFDPATEIPSQKGKILFVTVYFLKMDLASFESVKAAAADFFRREARLDLLMANAGVMAVPPGLTKDGYEVQFGTNHLGHATLINLLLPTLALTAEQGHDIRIVILSSDLFKFMSSTISLSKMHTTQSAHGPLAPQRRYGESKLANQLYARELARRYPTITTVAIHPGVSNTGLQDNFTGPTKMMVRAAAMVMPMMTAEQTAWNQTWAATAPLGSGEKMVRSGVYYEPVGVEAKLPKHGKDDVLAGRLWEWTATELRKFGIK</sequence>
<evidence type="ECO:0000313" key="4">
    <source>
        <dbReference type="Proteomes" id="UP000192596"/>
    </source>
</evidence>
<dbReference type="STRING" id="1507870.A0A1V8T4L4"/>
<name>A0A1V8T4L4_9PEZI</name>
<keyword evidence="2" id="KW-0560">Oxidoreductase</keyword>
<dbReference type="AlphaFoldDB" id="A0A1V8T4L4"/>
<comment type="caution">
    <text evidence="3">The sequence shown here is derived from an EMBL/GenBank/DDBJ whole genome shotgun (WGS) entry which is preliminary data.</text>
</comment>
<keyword evidence="4" id="KW-1185">Reference proteome</keyword>
<reference evidence="4" key="1">
    <citation type="submission" date="2017-03" db="EMBL/GenBank/DDBJ databases">
        <title>Genomes of endolithic fungi from Antarctica.</title>
        <authorList>
            <person name="Coleine C."/>
            <person name="Masonjones S."/>
            <person name="Stajich J.E."/>
        </authorList>
    </citation>
    <scope>NUCLEOTIDE SEQUENCE [LARGE SCALE GENOMIC DNA]</scope>
    <source>
        <strain evidence="4">CCFEE 5527</strain>
    </source>
</reference>
<evidence type="ECO:0000313" key="3">
    <source>
        <dbReference type="EMBL" id="OQO06112.1"/>
    </source>
</evidence>
<dbReference type="OrthoDB" id="191139at2759"/>
<dbReference type="InterPro" id="IPR002347">
    <property type="entry name" value="SDR_fam"/>
</dbReference>
<evidence type="ECO:0008006" key="5">
    <source>
        <dbReference type="Google" id="ProtNLM"/>
    </source>
</evidence>
<proteinExistence type="inferred from homology"/>
<dbReference type="SUPFAM" id="SSF51735">
    <property type="entry name" value="NAD(P)-binding Rossmann-fold domains"/>
    <property type="match status" value="1"/>
</dbReference>
<protein>
    <recommendedName>
        <fullName evidence="5">Oxidoreductase</fullName>
    </recommendedName>
</protein>
<dbReference type="EMBL" id="NAJO01000017">
    <property type="protein sequence ID" value="OQO06112.1"/>
    <property type="molecule type" value="Genomic_DNA"/>
</dbReference>
<evidence type="ECO:0000256" key="2">
    <source>
        <dbReference type="ARBA" id="ARBA00023002"/>
    </source>
</evidence>
<comment type="similarity">
    <text evidence="1">Belongs to the short-chain dehydrogenases/reductases (SDR) family.</text>
</comment>
<dbReference type="Gene3D" id="3.40.50.720">
    <property type="entry name" value="NAD(P)-binding Rossmann-like Domain"/>
    <property type="match status" value="1"/>
</dbReference>
<dbReference type="InterPro" id="IPR036291">
    <property type="entry name" value="NAD(P)-bd_dom_sf"/>
</dbReference>
<dbReference type="PANTHER" id="PTHR24320">
    <property type="entry name" value="RETINOL DEHYDROGENASE"/>
    <property type="match status" value="1"/>
</dbReference>
<dbReference type="Pfam" id="PF00106">
    <property type="entry name" value="adh_short"/>
    <property type="match status" value="1"/>
</dbReference>
<dbReference type="PANTHER" id="PTHR24320:SF154">
    <property type="entry name" value="OXIDOREDUCTASE, SHORT-CHAIN DEHYDROGENASE_REDUCTASE FAMILY (AFU_ORTHOLOGUE AFUA_2G04560)"/>
    <property type="match status" value="1"/>
</dbReference>
<dbReference type="InParanoid" id="A0A1V8T4L4"/>
<dbReference type="Proteomes" id="UP000192596">
    <property type="component" value="Unassembled WGS sequence"/>
</dbReference>
<organism evidence="3 4">
    <name type="scientific">Cryoendolithus antarcticus</name>
    <dbReference type="NCBI Taxonomy" id="1507870"/>
    <lineage>
        <taxon>Eukaryota</taxon>
        <taxon>Fungi</taxon>
        <taxon>Dikarya</taxon>
        <taxon>Ascomycota</taxon>
        <taxon>Pezizomycotina</taxon>
        <taxon>Dothideomycetes</taxon>
        <taxon>Dothideomycetidae</taxon>
        <taxon>Cladosporiales</taxon>
        <taxon>Cladosporiaceae</taxon>
        <taxon>Cryoendolithus</taxon>
    </lineage>
</organism>
<evidence type="ECO:0000256" key="1">
    <source>
        <dbReference type="ARBA" id="ARBA00006484"/>
    </source>
</evidence>